<evidence type="ECO:0000256" key="2">
    <source>
        <dbReference type="ARBA" id="ARBA00007365"/>
    </source>
</evidence>
<name>A0A6A5KLT1_9PLEO</name>
<dbReference type="FunFam" id="2.130.10.10:FF:000450">
    <property type="entry name" value="Peptidylprolyl isomerase domain and WD-repeat protein 1"/>
    <property type="match status" value="1"/>
</dbReference>
<dbReference type="Pfam" id="PF00160">
    <property type="entry name" value="Pro_isomerase"/>
    <property type="match status" value="1"/>
</dbReference>
<keyword evidence="7" id="KW-0413">Isomerase</keyword>
<dbReference type="PROSITE" id="PS50072">
    <property type="entry name" value="CSA_PPIASE_2"/>
    <property type="match status" value="1"/>
</dbReference>
<evidence type="ECO:0000256" key="1">
    <source>
        <dbReference type="ARBA" id="ARBA00000971"/>
    </source>
</evidence>
<sequence length="638" mass="71166">MMEVDGSQSPTKAKRSRAEMEADNGIAAKESVPQSADDDTSSSDDDFGPALPSSAPKKKKRKLPYEKLYVAALPGSTRYSKSLMHREQLCFTTFTPHTDFLITSSIDGVVKFWKKDFGGIEFVKEFKAHNGEIKSVNVSADGRSFATAGADNTVKIFDVVTFDLLAMLSLEYSPKAVCWLHGRGASFPQLAVSSEENGWIRIYDGRGENLEPLQTLKSVHRASVILMAYNNVYDCVVSVDQGGMLEYWRPNGNYEKPDNVWSLKSSTNLFEFKKSKCVPSSLTISPTGQQFATFSFPDRKVRIFDFSTGKLHRTYDESIETHTSMQQAGTAVQHLDDIEFGRRIGIERELDQPSLRSRMNVIFDETSNFILYGSMYGVKVINTLTNKLVKLYGQEESLRPLWLCLYQGQPEKKGVVTVEMAASENPLLQEAEARDAMLVSTGSSKVRFYMYTNDASVSKSVRDVQNEKPRASAQKRNDSTALAATGTTATLHTTYGDITIRLFPDAAPKAVENFVTHARNNYYNNVIFHRVIRKFMIQTGDPLGDGTGGESIWGKEFADEFSVLKHDKAYTVSMANAGPDSNGSQFFITTEKTPWLDNKHTIFGRAVAGMDVVHKIENTKVYKEKPEEDIKIISISVS</sequence>
<dbReference type="Gene3D" id="2.40.100.10">
    <property type="entry name" value="Cyclophilin-like"/>
    <property type="match status" value="1"/>
</dbReference>
<dbReference type="AlphaFoldDB" id="A0A6A5KLT1"/>
<evidence type="ECO:0000256" key="8">
    <source>
        <dbReference type="ARBA" id="ARBA00029569"/>
    </source>
</evidence>
<feature type="repeat" description="WD" evidence="10">
    <location>
        <begin position="82"/>
        <end position="114"/>
    </location>
</feature>
<feature type="compositionally biased region" description="Acidic residues" evidence="11">
    <location>
        <begin position="36"/>
        <end position="47"/>
    </location>
</feature>
<dbReference type="PANTHER" id="PTHR45625:SF4">
    <property type="entry name" value="PEPTIDYLPROLYL ISOMERASE DOMAIN AND WD REPEAT-CONTAINING PROTEIN 1"/>
    <property type="match status" value="1"/>
</dbReference>
<dbReference type="InterPro" id="IPR001680">
    <property type="entry name" value="WD40_rpt"/>
</dbReference>
<evidence type="ECO:0000256" key="5">
    <source>
        <dbReference type="ARBA" id="ARBA00022737"/>
    </source>
</evidence>
<dbReference type="InterPro" id="IPR002130">
    <property type="entry name" value="Cyclophilin-type_PPIase_dom"/>
</dbReference>
<dbReference type="Gene3D" id="2.130.10.10">
    <property type="entry name" value="YVTN repeat-like/Quinoprotein amine dehydrogenase"/>
    <property type="match status" value="2"/>
</dbReference>
<dbReference type="SUPFAM" id="SSF50978">
    <property type="entry name" value="WD40 repeat-like"/>
    <property type="match status" value="1"/>
</dbReference>
<evidence type="ECO:0000256" key="10">
    <source>
        <dbReference type="PROSITE-ProRule" id="PRU00221"/>
    </source>
</evidence>
<feature type="repeat" description="WD" evidence="10">
    <location>
        <begin position="126"/>
        <end position="167"/>
    </location>
</feature>
<organism evidence="13 14">
    <name type="scientific">Decorospora gaudefroyi</name>
    <dbReference type="NCBI Taxonomy" id="184978"/>
    <lineage>
        <taxon>Eukaryota</taxon>
        <taxon>Fungi</taxon>
        <taxon>Dikarya</taxon>
        <taxon>Ascomycota</taxon>
        <taxon>Pezizomycotina</taxon>
        <taxon>Dothideomycetes</taxon>
        <taxon>Pleosporomycetidae</taxon>
        <taxon>Pleosporales</taxon>
        <taxon>Pleosporineae</taxon>
        <taxon>Pleosporaceae</taxon>
        <taxon>Decorospora</taxon>
    </lineage>
</organism>
<feature type="compositionally biased region" description="Polar residues" evidence="11">
    <location>
        <begin position="1"/>
        <end position="11"/>
    </location>
</feature>
<evidence type="ECO:0000256" key="6">
    <source>
        <dbReference type="ARBA" id="ARBA00023110"/>
    </source>
</evidence>
<dbReference type="EMBL" id="ML975269">
    <property type="protein sequence ID" value="KAF1836749.1"/>
    <property type="molecule type" value="Genomic_DNA"/>
</dbReference>
<keyword evidence="4 10" id="KW-0853">WD repeat</keyword>
<feature type="compositionally biased region" description="Basic and acidic residues" evidence="11">
    <location>
        <begin position="460"/>
        <end position="478"/>
    </location>
</feature>
<dbReference type="InterPro" id="IPR015943">
    <property type="entry name" value="WD40/YVTN_repeat-like_dom_sf"/>
</dbReference>
<dbReference type="PROSITE" id="PS00170">
    <property type="entry name" value="CSA_PPIASE_1"/>
    <property type="match status" value="1"/>
</dbReference>
<evidence type="ECO:0000256" key="7">
    <source>
        <dbReference type="ARBA" id="ARBA00023235"/>
    </source>
</evidence>
<dbReference type="SUPFAM" id="SSF50891">
    <property type="entry name" value="Cyclophilin-like"/>
    <property type="match status" value="1"/>
</dbReference>
<dbReference type="GO" id="GO:0005634">
    <property type="term" value="C:nucleus"/>
    <property type="evidence" value="ECO:0007669"/>
    <property type="project" value="UniProtKB-ARBA"/>
</dbReference>
<dbReference type="PRINTS" id="PR00153">
    <property type="entry name" value="CSAPPISMRASE"/>
</dbReference>
<proteinExistence type="inferred from homology"/>
<dbReference type="Proteomes" id="UP000800040">
    <property type="component" value="Unassembled WGS sequence"/>
</dbReference>
<reference evidence="13" key="1">
    <citation type="submission" date="2020-01" db="EMBL/GenBank/DDBJ databases">
        <authorList>
            <consortium name="DOE Joint Genome Institute"/>
            <person name="Haridas S."/>
            <person name="Albert R."/>
            <person name="Binder M."/>
            <person name="Bloem J."/>
            <person name="Labutti K."/>
            <person name="Salamov A."/>
            <person name="Andreopoulos B."/>
            <person name="Baker S.E."/>
            <person name="Barry K."/>
            <person name="Bills G."/>
            <person name="Bluhm B.H."/>
            <person name="Cannon C."/>
            <person name="Castanera R."/>
            <person name="Culley D.E."/>
            <person name="Daum C."/>
            <person name="Ezra D."/>
            <person name="Gonzalez J.B."/>
            <person name="Henrissat B."/>
            <person name="Kuo A."/>
            <person name="Liang C."/>
            <person name="Lipzen A."/>
            <person name="Lutzoni F."/>
            <person name="Magnuson J."/>
            <person name="Mondo S."/>
            <person name="Nolan M."/>
            <person name="Ohm R."/>
            <person name="Pangilinan J."/>
            <person name="Park H.-J."/>
            <person name="Ramirez L."/>
            <person name="Alfaro M."/>
            <person name="Sun H."/>
            <person name="Tritt A."/>
            <person name="Yoshinaga Y."/>
            <person name="Zwiers L.-H."/>
            <person name="Turgeon B.G."/>
            <person name="Goodwin S.B."/>
            <person name="Spatafora J.W."/>
            <person name="Crous P.W."/>
            <person name="Grigoriev I.V."/>
        </authorList>
    </citation>
    <scope>NUCLEOTIDE SEQUENCE</scope>
    <source>
        <strain evidence="13">P77</strain>
    </source>
</reference>
<evidence type="ECO:0000256" key="4">
    <source>
        <dbReference type="ARBA" id="ARBA00022574"/>
    </source>
</evidence>
<evidence type="ECO:0000256" key="3">
    <source>
        <dbReference type="ARBA" id="ARBA00013194"/>
    </source>
</evidence>
<dbReference type="PROSITE" id="PS50294">
    <property type="entry name" value="WD_REPEATS_REGION"/>
    <property type="match status" value="1"/>
</dbReference>
<dbReference type="InterPro" id="IPR036322">
    <property type="entry name" value="WD40_repeat_dom_sf"/>
</dbReference>
<keyword evidence="14" id="KW-1185">Reference proteome</keyword>
<keyword evidence="6" id="KW-0697">Rotamase</keyword>
<protein>
    <recommendedName>
        <fullName evidence="9">Peptidyl-prolyl cis-trans isomerase-like 1</fullName>
        <ecNumber evidence="3">5.2.1.8</ecNumber>
    </recommendedName>
    <alternativeName>
        <fullName evidence="8">Rotamase</fullName>
    </alternativeName>
</protein>
<dbReference type="SMART" id="SM00320">
    <property type="entry name" value="WD40"/>
    <property type="match status" value="4"/>
</dbReference>
<accession>A0A6A5KLT1</accession>
<dbReference type="PANTHER" id="PTHR45625">
    <property type="entry name" value="PEPTIDYL-PROLYL CIS-TRANS ISOMERASE-RELATED"/>
    <property type="match status" value="1"/>
</dbReference>
<dbReference type="PROSITE" id="PS50082">
    <property type="entry name" value="WD_REPEATS_2"/>
    <property type="match status" value="2"/>
</dbReference>
<feature type="region of interest" description="Disordered" evidence="11">
    <location>
        <begin position="460"/>
        <end position="479"/>
    </location>
</feature>
<gene>
    <name evidence="13" type="ORF">BDW02DRAFT_520313</name>
</gene>
<feature type="region of interest" description="Disordered" evidence="11">
    <location>
        <begin position="1"/>
        <end position="59"/>
    </location>
</feature>
<evidence type="ECO:0000259" key="12">
    <source>
        <dbReference type="PROSITE" id="PS50072"/>
    </source>
</evidence>
<evidence type="ECO:0000313" key="14">
    <source>
        <dbReference type="Proteomes" id="UP000800040"/>
    </source>
</evidence>
<dbReference type="GO" id="GO:0006457">
    <property type="term" value="P:protein folding"/>
    <property type="evidence" value="ECO:0007669"/>
    <property type="project" value="InterPro"/>
</dbReference>
<dbReference type="GO" id="GO:0003755">
    <property type="term" value="F:peptidyl-prolyl cis-trans isomerase activity"/>
    <property type="evidence" value="ECO:0007669"/>
    <property type="project" value="UniProtKB-KW"/>
</dbReference>
<evidence type="ECO:0000256" key="11">
    <source>
        <dbReference type="SAM" id="MobiDB-lite"/>
    </source>
</evidence>
<dbReference type="CDD" id="cd01927">
    <property type="entry name" value="cyclophilin_WD40"/>
    <property type="match status" value="1"/>
</dbReference>
<comment type="catalytic activity">
    <reaction evidence="1">
        <text>[protein]-peptidylproline (omega=180) = [protein]-peptidylproline (omega=0)</text>
        <dbReference type="Rhea" id="RHEA:16237"/>
        <dbReference type="Rhea" id="RHEA-COMP:10747"/>
        <dbReference type="Rhea" id="RHEA-COMP:10748"/>
        <dbReference type="ChEBI" id="CHEBI:83833"/>
        <dbReference type="ChEBI" id="CHEBI:83834"/>
        <dbReference type="EC" id="5.2.1.8"/>
    </reaction>
</comment>
<keyword evidence="5" id="KW-0677">Repeat</keyword>
<dbReference type="InterPro" id="IPR044666">
    <property type="entry name" value="Cyclophilin_A-like"/>
</dbReference>
<dbReference type="Pfam" id="PF00400">
    <property type="entry name" value="WD40"/>
    <property type="match status" value="2"/>
</dbReference>
<evidence type="ECO:0000256" key="9">
    <source>
        <dbReference type="ARBA" id="ARBA00040798"/>
    </source>
</evidence>
<dbReference type="EC" id="5.2.1.8" evidence="3"/>
<feature type="domain" description="PPIase cyclophilin-type" evidence="12">
    <location>
        <begin position="492"/>
        <end position="637"/>
    </location>
</feature>
<dbReference type="InterPro" id="IPR029000">
    <property type="entry name" value="Cyclophilin-like_dom_sf"/>
</dbReference>
<evidence type="ECO:0000313" key="13">
    <source>
        <dbReference type="EMBL" id="KAF1836749.1"/>
    </source>
</evidence>
<comment type="similarity">
    <text evidence="2">Belongs to the cyclophilin-type PPIase family.</text>
</comment>
<dbReference type="InterPro" id="IPR020892">
    <property type="entry name" value="Cyclophilin-type_PPIase_CS"/>
</dbReference>
<dbReference type="FunFam" id="2.40.100.10:FF:000003">
    <property type="entry name" value="Peptidylprolyl isomerase domain and WD repeat-containing 1"/>
    <property type="match status" value="1"/>
</dbReference>
<dbReference type="OrthoDB" id="10264753at2759"/>